<dbReference type="PROSITE" id="PS50236">
    <property type="entry name" value="CHCR"/>
    <property type="match status" value="1"/>
</dbReference>
<feature type="domain" description="Vps41 beta-propeller" evidence="7">
    <location>
        <begin position="406"/>
        <end position="527"/>
    </location>
</feature>
<dbReference type="InterPro" id="IPR011990">
    <property type="entry name" value="TPR-like_helical_dom_sf"/>
</dbReference>
<dbReference type="PANTHER" id="PTHR12616:SF1">
    <property type="entry name" value="VACUOLAR PROTEIN SORTING-ASSOCIATED PROTEIN 41 HOMOLOG"/>
    <property type="match status" value="1"/>
</dbReference>
<evidence type="ECO:0000256" key="3">
    <source>
        <dbReference type="ARBA" id="ARBA00022927"/>
    </source>
</evidence>
<evidence type="ECO:0000313" key="9">
    <source>
        <dbReference type="RefSeq" id="XP_018013548.1"/>
    </source>
</evidence>
<evidence type="ECO:0000259" key="7">
    <source>
        <dbReference type="Pfam" id="PF23411"/>
    </source>
</evidence>
<dbReference type="GO" id="GO:0009267">
    <property type="term" value="P:cellular response to starvation"/>
    <property type="evidence" value="ECO:0007669"/>
    <property type="project" value="TreeGrafter"/>
</dbReference>
<feature type="compositionally biased region" description="Polar residues" evidence="6">
    <location>
        <begin position="24"/>
        <end position="34"/>
    </location>
</feature>
<dbReference type="GO" id="GO:0016236">
    <property type="term" value="P:macroautophagy"/>
    <property type="evidence" value="ECO:0007669"/>
    <property type="project" value="TreeGrafter"/>
</dbReference>
<feature type="region of interest" description="Disordered" evidence="6">
    <location>
        <begin position="288"/>
        <end position="312"/>
    </location>
</feature>
<dbReference type="RefSeq" id="XP_018013548.1">
    <property type="nucleotide sequence ID" value="XM_018158059.2"/>
</dbReference>
<feature type="compositionally biased region" description="Low complexity" evidence="6">
    <location>
        <begin position="291"/>
        <end position="301"/>
    </location>
</feature>
<evidence type="ECO:0000256" key="1">
    <source>
        <dbReference type="ARBA" id="ARBA00004371"/>
    </source>
</evidence>
<dbReference type="InterPro" id="IPR057780">
    <property type="entry name" value="Beta-prop_Vps41"/>
</dbReference>
<feature type="compositionally biased region" description="Acidic residues" evidence="6">
    <location>
        <begin position="39"/>
        <end position="53"/>
    </location>
</feature>
<keyword evidence="4" id="KW-0458">Lysosome</keyword>
<dbReference type="GO" id="GO:0006623">
    <property type="term" value="P:protein targeting to vacuole"/>
    <property type="evidence" value="ECO:0007669"/>
    <property type="project" value="InterPro"/>
</dbReference>
<evidence type="ECO:0000256" key="4">
    <source>
        <dbReference type="ARBA" id="ARBA00023228"/>
    </source>
</evidence>
<feature type="domain" description="Vps41 beta-propeller" evidence="7">
    <location>
        <begin position="56"/>
        <end position="297"/>
    </location>
</feature>
<dbReference type="Gene3D" id="1.25.40.10">
    <property type="entry name" value="Tetratricopeptide repeat domain"/>
    <property type="match status" value="1"/>
</dbReference>
<feature type="region of interest" description="Disordered" evidence="6">
    <location>
        <begin position="24"/>
        <end position="56"/>
    </location>
</feature>
<dbReference type="OrthoDB" id="244107at2759"/>
<dbReference type="GO" id="GO:0005770">
    <property type="term" value="C:late endosome"/>
    <property type="evidence" value="ECO:0007669"/>
    <property type="project" value="TreeGrafter"/>
</dbReference>
<protein>
    <submittedName>
        <fullName evidence="9">Vacuolar protein sorting-associated protein 41 homolog</fullName>
    </submittedName>
</protein>
<accession>A0A8B7NIS6</accession>
<dbReference type="Pfam" id="PF23556">
    <property type="entry name" value="TPR_Vps41"/>
    <property type="match status" value="1"/>
</dbReference>
<dbReference type="SMART" id="SM00299">
    <property type="entry name" value="CLH"/>
    <property type="match status" value="1"/>
</dbReference>
<dbReference type="GeneID" id="108670593"/>
<dbReference type="OMA" id="PQLVWQD"/>
<dbReference type="Pfam" id="PF23411">
    <property type="entry name" value="Beta-prop_Vps41"/>
    <property type="match status" value="2"/>
</dbReference>
<comment type="subcellular location">
    <subcellularLocation>
        <location evidence="1">Lysosome</location>
    </subcellularLocation>
</comment>
<feature type="repeat" description="CHCR" evidence="5">
    <location>
        <begin position="729"/>
        <end position="883"/>
    </location>
</feature>
<dbReference type="InterPro" id="IPR036322">
    <property type="entry name" value="WD40_repeat_dom_sf"/>
</dbReference>
<dbReference type="InterPro" id="IPR045111">
    <property type="entry name" value="Vps41/Vps8"/>
</dbReference>
<reference evidence="9" key="1">
    <citation type="submission" date="2025-08" db="UniProtKB">
        <authorList>
            <consortium name="RefSeq"/>
        </authorList>
    </citation>
    <scope>IDENTIFICATION</scope>
    <source>
        <tissue evidence="9">Whole organism</tissue>
    </source>
</reference>
<keyword evidence="3" id="KW-0653">Protein transport</keyword>
<keyword evidence="8" id="KW-1185">Reference proteome</keyword>
<dbReference type="InterPro" id="IPR000547">
    <property type="entry name" value="Clathrin_H-chain/VPS_repeat"/>
</dbReference>
<feature type="compositionally biased region" description="Polar residues" evidence="6">
    <location>
        <begin position="445"/>
        <end position="462"/>
    </location>
</feature>
<dbReference type="KEGG" id="hazt:108670593"/>
<proteinExistence type="predicted"/>
<evidence type="ECO:0000313" key="8">
    <source>
        <dbReference type="Proteomes" id="UP000694843"/>
    </source>
</evidence>
<name>A0A8B7NIS6_HYAAZ</name>
<dbReference type="CTD" id="16990"/>
<gene>
    <name evidence="9" type="primary">LOC108670593</name>
</gene>
<evidence type="ECO:0000256" key="5">
    <source>
        <dbReference type="PROSITE-ProRule" id="PRU01006"/>
    </source>
</evidence>
<evidence type="ECO:0000256" key="2">
    <source>
        <dbReference type="ARBA" id="ARBA00022448"/>
    </source>
</evidence>
<dbReference type="GO" id="GO:0030897">
    <property type="term" value="C:HOPS complex"/>
    <property type="evidence" value="ECO:0007669"/>
    <property type="project" value="TreeGrafter"/>
</dbReference>
<sequence length="1035" mass="114916">MDLETATIDADSVTESQTGITTAVNQAENTASFQSNSSSEDESSEGSDEEEEEPRLKYERVRGDLPSLLERDSLTSIVSDDKVIVLGTMGGCVIVLDHLGYKIQHRRPHIAQVVDVALAGDYWASVAKDKRVEVQGMLSTEHNETISLDPNAVHCVILDPAFGNSRANTRFAVGHSGGIALYERARFKGYRCQALSDSAGGSVGASVGVRGGAVRGGAWTGNVLAWATDTGVRVYHMILRTTIALIPRDHSAALDSVQFPPQLKWQSQDRLLIGWADSIKVCCIKPRPQGTSSCRSSRTSSPNIGTSSRHSESPLANKLLCSVSETDSAQIASFSPYDSGSRKYSSSVLTPRPGALATGSALRSPQFPTEALPSTPEGISSYLSSSIIAITGGNGRITPPSTPSFDLPPLYVEIESMFTTPFYICGIGMLEDLIITLTYSKTPTLESSRASPTDTKGPQQFTDDPHEWRRPQLRLLEPQQRSYDEISKDILGTNRYKEYLPLHYKLECVAGGDRWYVLSPRDLVVAKPREPSDSLEWLIEHHKYPQALHLIEREGGTIGDHTEASVGRQYLNHLLECHMYDDAARISQRVIRDNVGEWLELVRAFADAGELRILHEYLPHGSPPPLPVTTYNEVLMDLLDHNREGLVAALQKWPSSCYDVNWLVSAVLQRVATQNWSVPLLQSLAHLYSHQQRHDKALAIYIKLEHKDIFGLIKKHGLYSTIGTYAVHLMTLDADLTTELCMTHISDAPPTEMVPALSSTPNLLYKYLTALHKKHEDLCKPYHDDLVQLMADNQQSEKLLQFLKASNSYNLSAALRVCKDRGLLHHTVYLLNRTGNTQDALSLVLLEARDLNWAIDLCKHHNDRHLWDTLIDHTISYSDNIRPLLEEAGKYVGEVEILRKIPPGLEVPGLMASISKIMEDTRKKLALHSGCERLCKRDIVHLNERRRRLATRAISIDEQTSCPRCEKSVIGKQAKNLGGLVAFRCGHVFHSDCLTSSNEIAASFPANNTGRKRERCKPLPTLVCVVCLLKNQLFR</sequence>
<feature type="region of interest" description="Disordered" evidence="6">
    <location>
        <begin position="445"/>
        <end position="469"/>
    </location>
</feature>
<keyword evidence="2" id="KW-0813">Transport</keyword>
<dbReference type="AlphaFoldDB" id="A0A8B7NIS6"/>
<dbReference type="Proteomes" id="UP000694843">
    <property type="component" value="Unplaced"/>
</dbReference>
<evidence type="ECO:0000256" key="6">
    <source>
        <dbReference type="SAM" id="MobiDB-lite"/>
    </source>
</evidence>
<dbReference type="GO" id="GO:0005764">
    <property type="term" value="C:lysosome"/>
    <property type="evidence" value="ECO:0007669"/>
    <property type="project" value="UniProtKB-SubCell"/>
</dbReference>
<organism evidence="8 9">
    <name type="scientific">Hyalella azteca</name>
    <name type="common">Amphipod</name>
    <dbReference type="NCBI Taxonomy" id="294128"/>
    <lineage>
        <taxon>Eukaryota</taxon>
        <taxon>Metazoa</taxon>
        <taxon>Ecdysozoa</taxon>
        <taxon>Arthropoda</taxon>
        <taxon>Crustacea</taxon>
        <taxon>Multicrustacea</taxon>
        <taxon>Malacostraca</taxon>
        <taxon>Eumalacostraca</taxon>
        <taxon>Peracarida</taxon>
        <taxon>Amphipoda</taxon>
        <taxon>Senticaudata</taxon>
        <taxon>Talitrida</taxon>
        <taxon>Talitroidea</taxon>
        <taxon>Hyalellidae</taxon>
        <taxon>Hyalella</taxon>
    </lineage>
</organism>
<dbReference type="GO" id="GO:0034058">
    <property type="term" value="P:endosomal vesicle fusion"/>
    <property type="evidence" value="ECO:0007669"/>
    <property type="project" value="TreeGrafter"/>
</dbReference>
<dbReference type="PANTHER" id="PTHR12616">
    <property type="entry name" value="VACUOLAR PROTEIN SORTING VPS41"/>
    <property type="match status" value="1"/>
</dbReference>
<dbReference type="SUPFAM" id="SSF50978">
    <property type="entry name" value="WD40 repeat-like"/>
    <property type="match status" value="1"/>
</dbReference>